<name>A0A3D8SAV1_9HELO</name>
<dbReference type="PANTHER" id="PTHR31687">
    <property type="match status" value="1"/>
</dbReference>
<sequence length="481" mass="52783">MSNENVSSRPIVETCLIKIASLAVTTAISSTTFANIDLENSSSIDDNKMSLAMDAESRYQYLLSLPSIRNGAQCAYRAAQDNTLTAFDFHPEKMDAMADFVCSVILQDYSADQFSQIPPHGRWQHFETKDVPRLQTLLQEWKNGGVEDLECCRRLVDLFLVSVLLDAGAGDTWKFQEASTGLSIERSEGLAVASLYAFKDGLFSTAIVGVDAQGLKNITVKSLGKAMQSSVENPLLGLDGRADLLQSLGNSLLRLPHLYGETGRPGNIVDHVLKSKDASNKVDLKTLWDALQQLLIPTWPSGRTQYNGKPLGDAWPLSLLQEQEDPSGVGIQPFHKLTQWLTYSLTVIFERLLKVEWTGMEHLTGLPEYRNGGLYVDMGVLTLKPEVLQQGTAASGSTVPIFDASDNVIVEWRALTVSLLDRTLQMVNDKMATSTKGTARPLTLAQLLEAGTWKAGRQLAARYRPESKGSPIGLRSDGTLF</sequence>
<accession>A0A3D8SAV1</accession>
<evidence type="ECO:0000313" key="2">
    <source>
        <dbReference type="Proteomes" id="UP000256328"/>
    </source>
</evidence>
<dbReference type="AlphaFoldDB" id="A0A3D8SAV1"/>
<dbReference type="OrthoDB" id="2153176at2759"/>
<evidence type="ECO:0000313" key="1">
    <source>
        <dbReference type="EMBL" id="RDW83465.1"/>
    </source>
</evidence>
<keyword evidence="2" id="KW-1185">Reference proteome</keyword>
<proteinExistence type="predicted"/>
<dbReference type="Proteomes" id="UP000256328">
    <property type="component" value="Unassembled WGS sequence"/>
</dbReference>
<dbReference type="PANTHER" id="PTHR31687:SF3">
    <property type="entry name" value="PROTEIN URG3"/>
    <property type="match status" value="1"/>
</dbReference>
<dbReference type="EMBL" id="PDLN01000006">
    <property type="protein sequence ID" value="RDW83465.1"/>
    <property type="molecule type" value="Genomic_DNA"/>
</dbReference>
<dbReference type="InterPro" id="IPR012469">
    <property type="entry name" value="DUF1688"/>
</dbReference>
<organism evidence="1 2">
    <name type="scientific">Coleophoma crateriformis</name>
    <dbReference type="NCBI Taxonomy" id="565419"/>
    <lineage>
        <taxon>Eukaryota</taxon>
        <taxon>Fungi</taxon>
        <taxon>Dikarya</taxon>
        <taxon>Ascomycota</taxon>
        <taxon>Pezizomycotina</taxon>
        <taxon>Leotiomycetes</taxon>
        <taxon>Helotiales</taxon>
        <taxon>Dermateaceae</taxon>
        <taxon>Coleophoma</taxon>
    </lineage>
</organism>
<gene>
    <name evidence="1" type="ORF">BP5796_04956</name>
</gene>
<comment type="caution">
    <text evidence="1">The sequence shown here is derived from an EMBL/GenBank/DDBJ whole genome shotgun (WGS) entry which is preliminary data.</text>
</comment>
<reference evidence="1 2" key="1">
    <citation type="journal article" date="2018" name="IMA Fungus">
        <title>IMA Genome-F 9: Draft genome sequence of Annulohypoxylon stygium, Aspergillus mulundensis, Berkeleyomyces basicola (syn. Thielaviopsis basicola), Ceratocystis smalleyi, two Cercospora beticola strains, Coleophoma cylindrospora, Fusarium fracticaudum, Phialophora cf. hyalina, and Morchella septimelata.</title>
        <authorList>
            <person name="Wingfield B.D."/>
            <person name="Bills G.F."/>
            <person name="Dong Y."/>
            <person name="Huang W."/>
            <person name="Nel W.J."/>
            <person name="Swalarsk-Parry B.S."/>
            <person name="Vaghefi N."/>
            <person name="Wilken P.M."/>
            <person name="An Z."/>
            <person name="de Beer Z.W."/>
            <person name="De Vos L."/>
            <person name="Chen L."/>
            <person name="Duong T.A."/>
            <person name="Gao Y."/>
            <person name="Hammerbacher A."/>
            <person name="Kikkert J.R."/>
            <person name="Li Y."/>
            <person name="Li H."/>
            <person name="Li K."/>
            <person name="Li Q."/>
            <person name="Liu X."/>
            <person name="Ma X."/>
            <person name="Naidoo K."/>
            <person name="Pethybridge S.J."/>
            <person name="Sun J."/>
            <person name="Steenkamp E.T."/>
            <person name="van der Nest M.A."/>
            <person name="van Wyk S."/>
            <person name="Wingfield M.J."/>
            <person name="Xiong C."/>
            <person name="Yue Q."/>
            <person name="Zhang X."/>
        </authorList>
    </citation>
    <scope>NUCLEOTIDE SEQUENCE [LARGE SCALE GENOMIC DNA]</scope>
    <source>
        <strain evidence="1 2">BP5796</strain>
    </source>
</reference>
<dbReference type="Pfam" id="PF07958">
    <property type="entry name" value="DUF1688"/>
    <property type="match status" value="1"/>
</dbReference>
<protein>
    <submittedName>
        <fullName evidence="1">DUF1688-domain-containing protein</fullName>
    </submittedName>
</protein>